<protein>
    <recommendedName>
        <fullName evidence="1">Metallo-beta-lactamase domain-containing protein</fullName>
    </recommendedName>
</protein>
<name>A0A3A1WRH3_9HYPH</name>
<dbReference type="GO" id="GO:0070290">
    <property type="term" value="F:N-acylphosphatidylethanolamine-specific phospholipase D activity"/>
    <property type="evidence" value="ECO:0007669"/>
    <property type="project" value="InterPro"/>
</dbReference>
<dbReference type="GO" id="GO:0008270">
    <property type="term" value="F:zinc ion binding"/>
    <property type="evidence" value="ECO:0007669"/>
    <property type="project" value="InterPro"/>
</dbReference>
<evidence type="ECO:0000313" key="3">
    <source>
        <dbReference type="Proteomes" id="UP000265750"/>
    </source>
</evidence>
<dbReference type="PANTHER" id="PTHR15032:SF4">
    <property type="entry name" value="N-ACYL-PHOSPHATIDYLETHANOLAMINE-HYDROLYZING PHOSPHOLIPASE D"/>
    <property type="match status" value="1"/>
</dbReference>
<gene>
    <name evidence="2" type="ORF">D3218_03950</name>
</gene>
<comment type="caution">
    <text evidence="2">The sequence shown here is derived from an EMBL/GenBank/DDBJ whole genome shotgun (WGS) entry which is preliminary data.</text>
</comment>
<dbReference type="AlphaFoldDB" id="A0A3A1WRH3"/>
<dbReference type="Pfam" id="PF12706">
    <property type="entry name" value="Lactamase_B_2"/>
    <property type="match status" value="1"/>
</dbReference>
<organism evidence="2 3">
    <name type="scientific">Aureimonas flava</name>
    <dbReference type="NCBI Taxonomy" id="2320271"/>
    <lineage>
        <taxon>Bacteria</taxon>
        <taxon>Pseudomonadati</taxon>
        <taxon>Pseudomonadota</taxon>
        <taxon>Alphaproteobacteria</taxon>
        <taxon>Hyphomicrobiales</taxon>
        <taxon>Aurantimonadaceae</taxon>
        <taxon>Aureimonas</taxon>
    </lineage>
</organism>
<accession>A0A3A1WRH3</accession>
<dbReference type="GO" id="GO:0005737">
    <property type="term" value="C:cytoplasm"/>
    <property type="evidence" value="ECO:0007669"/>
    <property type="project" value="TreeGrafter"/>
</dbReference>
<evidence type="ECO:0000313" key="2">
    <source>
        <dbReference type="EMBL" id="RIY02830.1"/>
    </source>
</evidence>
<dbReference type="InterPro" id="IPR024884">
    <property type="entry name" value="NAPE-PLD"/>
</dbReference>
<dbReference type="PANTHER" id="PTHR15032">
    <property type="entry name" value="N-ACYL-PHOSPHATIDYLETHANOLAMINE-HYDROLYZING PHOSPHOLIPASE D"/>
    <property type="match status" value="1"/>
</dbReference>
<sequence>MAANRYYQGPVSDHFDGTRFFNPGGAEPRGFSDLLRWRLGGGGSRAVWPRRVESPFPQAVPEARVADLRVTMVGHATLLVQAGGLNILTDPVWSERVSPVSFAGPRRVVEPGIAFDRLPPIDLVLLSHDHYDHLDTETLGRLRARHDPLVVTPLGNDRIVAEAAPGLRIATGDWGDRIEVPGAVVHVEPAHHWSARGLRDRRMALWAAFAVETRAGRIYHVGDTGFHGGTNYRAAAAKHGGFRLAILPIGAYAPRWFMAAQHQGPEEAVEGMLLADARHAVGHHWSTFQLTDEPIDEPGRLLAGALAARGLGRDRFRPMLPGETWDVPEA</sequence>
<dbReference type="EMBL" id="QYRN01000002">
    <property type="protein sequence ID" value="RIY02830.1"/>
    <property type="molecule type" value="Genomic_DNA"/>
</dbReference>
<reference evidence="3" key="1">
    <citation type="submission" date="2018-09" db="EMBL/GenBank/DDBJ databases">
        <authorList>
            <person name="Tuo L."/>
        </authorList>
    </citation>
    <scope>NUCLEOTIDE SEQUENCE [LARGE SCALE GENOMIC DNA]</scope>
    <source>
        <strain evidence="3">M2BS4Y-1</strain>
    </source>
</reference>
<dbReference type="InterPro" id="IPR001279">
    <property type="entry name" value="Metallo-B-lactamas"/>
</dbReference>
<dbReference type="InterPro" id="IPR036866">
    <property type="entry name" value="RibonucZ/Hydroxyglut_hydro"/>
</dbReference>
<dbReference type="PIRSF" id="PIRSF038896">
    <property type="entry name" value="NAPE-PLD"/>
    <property type="match status" value="1"/>
</dbReference>
<keyword evidence="3" id="KW-1185">Reference proteome</keyword>
<dbReference type="Proteomes" id="UP000265750">
    <property type="component" value="Unassembled WGS sequence"/>
</dbReference>
<dbReference type="Gene3D" id="3.60.15.10">
    <property type="entry name" value="Ribonuclease Z/Hydroxyacylglutathione hydrolase-like"/>
    <property type="match status" value="1"/>
</dbReference>
<dbReference type="SUPFAM" id="SSF56281">
    <property type="entry name" value="Metallo-hydrolase/oxidoreductase"/>
    <property type="match status" value="1"/>
</dbReference>
<dbReference type="OrthoDB" id="9805728at2"/>
<feature type="domain" description="Metallo-beta-lactamase" evidence="1">
    <location>
        <begin position="86"/>
        <end position="285"/>
    </location>
</feature>
<evidence type="ECO:0000259" key="1">
    <source>
        <dbReference type="Pfam" id="PF12706"/>
    </source>
</evidence>
<proteinExistence type="predicted"/>